<organism evidence="1 2">
    <name type="scientific">Vairimorpha ceranae</name>
    <dbReference type="NCBI Taxonomy" id="40302"/>
    <lineage>
        <taxon>Eukaryota</taxon>
        <taxon>Fungi</taxon>
        <taxon>Fungi incertae sedis</taxon>
        <taxon>Microsporidia</taxon>
        <taxon>Nosematidae</taxon>
        <taxon>Vairimorpha</taxon>
    </lineage>
</organism>
<evidence type="ECO:0000313" key="2">
    <source>
        <dbReference type="Proteomes" id="UP000034350"/>
    </source>
</evidence>
<accession>A0A0F9W6Z9</accession>
<dbReference type="Proteomes" id="UP000034350">
    <property type="component" value="Unassembled WGS sequence"/>
</dbReference>
<dbReference type="VEuPathDB" id="MicrosporidiaDB:NCER_101215"/>
<dbReference type="EMBL" id="JPQZ01000382">
    <property type="protein sequence ID" value="KKO73616.1"/>
    <property type="molecule type" value="Genomic_DNA"/>
</dbReference>
<dbReference type="RefSeq" id="XP_024329358.1">
    <property type="nucleotide sequence ID" value="XM_024475413.1"/>
</dbReference>
<feature type="non-terminal residue" evidence="1">
    <location>
        <position position="399"/>
    </location>
</feature>
<proteinExistence type="predicted"/>
<evidence type="ECO:0000313" key="1">
    <source>
        <dbReference type="EMBL" id="KKO73616.1"/>
    </source>
</evidence>
<reference evidence="1 2" key="1">
    <citation type="journal article" date="2015" name="Environ. Microbiol.">
        <title>Genome analyses suggest the presence of polyploidy and recent human-driven expansions in eight global populations of the honeybee pathogen Nosema ceranae.</title>
        <authorList>
            <person name="Pelin A."/>
            <person name="Selman M."/>
            <person name="Aris-Brosou S."/>
            <person name="Farinelli L."/>
            <person name="Corradi N."/>
        </authorList>
    </citation>
    <scope>NUCLEOTIDE SEQUENCE [LARGE SCALE GENOMIC DNA]</scope>
    <source>
        <strain evidence="1 2">PA08 1199</strain>
    </source>
</reference>
<keyword evidence="2" id="KW-1185">Reference proteome</keyword>
<dbReference type="VEuPathDB" id="MicrosporidiaDB:AAJ76_382000188"/>
<comment type="caution">
    <text evidence="1">The sequence shown here is derived from an EMBL/GenBank/DDBJ whole genome shotgun (WGS) entry which is preliminary data.</text>
</comment>
<sequence length="399" mass="47059">MFKFFFFLTGIYTSTNNRLICTTESVTSNMNDFYIAKRKKQCNHISNVNNNTNQFSEQENFELGRIIDDALDLEKELQTKNTQSSVLDNLIFDTINSQCFQDNNNVTNNENFESPVQKKLKLDDNIKCITSENASHSGEIFQNNSNMYYSYPFNDFEFRNQYDEVLNPDKAIKDKNDNQNYNIKCDETIVYKDKKDLFIKLYGLYAKKFNKYLIHRKKLIYNSVFQNETIQFNNHQLANLDLFLNFCREALSHYKSAFDEAKKEPILIPKEISFIKNSDKKVISKLSCIKKAYHSRKVDLIASIKCQIRNIEDNSFFKKSSCKCIKELIVECNMLIKEVVEYFCLYNLSIRLHECNITLVYNECKEIIQRFTNISRTVKLECIVVIIKMLIKRLESLQE</sequence>
<name>A0A0F9W6Z9_9MICR</name>
<gene>
    <name evidence="1" type="ORF">AAJ76_382000188</name>
</gene>
<dbReference type="AlphaFoldDB" id="A0A0F9W6Z9"/>
<dbReference type="GeneID" id="36320354"/>
<protein>
    <submittedName>
        <fullName evidence="1">Uncharacterized protein</fullName>
    </submittedName>
</protein>